<organism evidence="3 4">
    <name type="scientific">Coprinopsis marcescibilis</name>
    <name type="common">Agaric fungus</name>
    <name type="synonym">Psathyrella marcescibilis</name>
    <dbReference type="NCBI Taxonomy" id="230819"/>
    <lineage>
        <taxon>Eukaryota</taxon>
        <taxon>Fungi</taxon>
        <taxon>Dikarya</taxon>
        <taxon>Basidiomycota</taxon>
        <taxon>Agaricomycotina</taxon>
        <taxon>Agaricomycetes</taxon>
        <taxon>Agaricomycetidae</taxon>
        <taxon>Agaricales</taxon>
        <taxon>Agaricineae</taxon>
        <taxon>Psathyrellaceae</taxon>
        <taxon>Coprinopsis</taxon>
    </lineage>
</organism>
<keyword evidence="3" id="KW-0238">DNA-binding</keyword>
<evidence type="ECO:0000313" key="3">
    <source>
        <dbReference type="EMBL" id="TFK29825.1"/>
    </source>
</evidence>
<feature type="compositionally biased region" description="Basic and acidic residues" evidence="2">
    <location>
        <begin position="21"/>
        <end position="31"/>
    </location>
</feature>
<dbReference type="PANTHER" id="PTHR10840">
    <property type="entry name" value="PROGRAMMED CELL DEATH PROTEIN 5"/>
    <property type="match status" value="1"/>
</dbReference>
<dbReference type="SUPFAM" id="SSF46950">
    <property type="entry name" value="Double-stranded DNA-binding domain"/>
    <property type="match status" value="1"/>
</dbReference>
<proteinExistence type="inferred from homology"/>
<sequence>MNISADSLPAGSLGGTQDEEENKRLAQEADTRKTMVATVLEPAARERLSRIAIVSPQRAQQIEAILVRMVGGGQLRNKVTEAQFIDLLDQLEGVQDPNKSGKSKIIYQRRKDFDDDFDI</sequence>
<evidence type="ECO:0000256" key="2">
    <source>
        <dbReference type="SAM" id="MobiDB-lite"/>
    </source>
</evidence>
<keyword evidence="4" id="KW-1185">Reference proteome</keyword>
<dbReference type="OrthoDB" id="10252486at2759"/>
<reference evidence="3 4" key="1">
    <citation type="journal article" date="2019" name="Nat. Ecol. Evol.">
        <title>Megaphylogeny resolves global patterns of mushroom evolution.</title>
        <authorList>
            <person name="Varga T."/>
            <person name="Krizsan K."/>
            <person name="Foldi C."/>
            <person name="Dima B."/>
            <person name="Sanchez-Garcia M."/>
            <person name="Sanchez-Ramirez S."/>
            <person name="Szollosi G.J."/>
            <person name="Szarkandi J.G."/>
            <person name="Papp V."/>
            <person name="Albert L."/>
            <person name="Andreopoulos W."/>
            <person name="Angelini C."/>
            <person name="Antonin V."/>
            <person name="Barry K.W."/>
            <person name="Bougher N.L."/>
            <person name="Buchanan P."/>
            <person name="Buyck B."/>
            <person name="Bense V."/>
            <person name="Catcheside P."/>
            <person name="Chovatia M."/>
            <person name="Cooper J."/>
            <person name="Damon W."/>
            <person name="Desjardin D."/>
            <person name="Finy P."/>
            <person name="Geml J."/>
            <person name="Haridas S."/>
            <person name="Hughes K."/>
            <person name="Justo A."/>
            <person name="Karasinski D."/>
            <person name="Kautmanova I."/>
            <person name="Kiss B."/>
            <person name="Kocsube S."/>
            <person name="Kotiranta H."/>
            <person name="LaButti K.M."/>
            <person name="Lechner B.E."/>
            <person name="Liimatainen K."/>
            <person name="Lipzen A."/>
            <person name="Lukacs Z."/>
            <person name="Mihaltcheva S."/>
            <person name="Morgado L.N."/>
            <person name="Niskanen T."/>
            <person name="Noordeloos M.E."/>
            <person name="Ohm R.A."/>
            <person name="Ortiz-Santana B."/>
            <person name="Ovrebo C."/>
            <person name="Racz N."/>
            <person name="Riley R."/>
            <person name="Savchenko A."/>
            <person name="Shiryaev A."/>
            <person name="Soop K."/>
            <person name="Spirin V."/>
            <person name="Szebenyi C."/>
            <person name="Tomsovsky M."/>
            <person name="Tulloss R.E."/>
            <person name="Uehling J."/>
            <person name="Grigoriev I.V."/>
            <person name="Vagvolgyi C."/>
            <person name="Papp T."/>
            <person name="Martin F.M."/>
            <person name="Miettinen O."/>
            <person name="Hibbett D.S."/>
            <person name="Nagy L.G."/>
        </authorList>
    </citation>
    <scope>NUCLEOTIDE SEQUENCE [LARGE SCALE GENOMIC DNA]</scope>
    <source>
        <strain evidence="3 4">CBS 121175</strain>
    </source>
</reference>
<dbReference type="GO" id="GO:0003677">
    <property type="term" value="F:DNA binding"/>
    <property type="evidence" value="ECO:0007669"/>
    <property type="project" value="UniProtKB-KW"/>
</dbReference>
<dbReference type="GO" id="GO:0005829">
    <property type="term" value="C:cytosol"/>
    <property type="evidence" value="ECO:0007669"/>
    <property type="project" value="TreeGrafter"/>
</dbReference>
<evidence type="ECO:0000313" key="4">
    <source>
        <dbReference type="Proteomes" id="UP000307440"/>
    </source>
</evidence>
<dbReference type="Gene3D" id="1.10.8.140">
    <property type="entry name" value="PDCD5-like"/>
    <property type="match status" value="1"/>
</dbReference>
<gene>
    <name evidence="3" type="ORF">FA15DRAFT_180433</name>
</gene>
<dbReference type="EMBL" id="ML210147">
    <property type="protein sequence ID" value="TFK29825.1"/>
    <property type="molecule type" value="Genomic_DNA"/>
</dbReference>
<dbReference type="PANTHER" id="PTHR10840:SF0">
    <property type="entry name" value="PROGRAMMED CELL DEATH PROTEIN 5"/>
    <property type="match status" value="1"/>
</dbReference>
<protein>
    <submittedName>
        <fullName evidence="3">DNA-binding TFAR19-related protein</fullName>
    </submittedName>
</protein>
<dbReference type="PIRSF" id="PIRSF015730">
    <property type="entry name" value="TFAR19"/>
    <property type="match status" value="1"/>
</dbReference>
<dbReference type="GO" id="GO:0005634">
    <property type="term" value="C:nucleus"/>
    <property type="evidence" value="ECO:0007669"/>
    <property type="project" value="TreeGrafter"/>
</dbReference>
<dbReference type="Proteomes" id="UP000307440">
    <property type="component" value="Unassembled WGS sequence"/>
</dbReference>
<feature type="region of interest" description="Disordered" evidence="2">
    <location>
        <begin position="1"/>
        <end position="31"/>
    </location>
</feature>
<comment type="similarity">
    <text evidence="1">Belongs to the PDCD5 family.</text>
</comment>
<dbReference type="AlphaFoldDB" id="A0A5C3LAW5"/>
<dbReference type="STRING" id="230819.A0A5C3LAW5"/>
<dbReference type="InterPro" id="IPR002836">
    <property type="entry name" value="PDCD5-like"/>
</dbReference>
<name>A0A5C3LAW5_COPMA</name>
<dbReference type="Pfam" id="PF01984">
    <property type="entry name" value="dsDNA_bind"/>
    <property type="match status" value="1"/>
</dbReference>
<dbReference type="InterPro" id="IPR036883">
    <property type="entry name" value="PDCD5-like_sf"/>
</dbReference>
<accession>A0A5C3LAW5</accession>
<evidence type="ECO:0000256" key="1">
    <source>
        <dbReference type="ARBA" id="ARBA00010490"/>
    </source>
</evidence>